<organism evidence="1 2">
    <name type="scientific">Pseudomonas fluorescens</name>
    <dbReference type="NCBI Taxonomy" id="294"/>
    <lineage>
        <taxon>Bacteria</taxon>
        <taxon>Pseudomonadati</taxon>
        <taxon>Pseudomonadota</taxon>
        <taxon>Gammaproteobacteria</taxon>
        <taxon>Pseudomonadales</taxon>
        <taxon>Pseudomonadaceae</taxon>
        <taxon>Pseudomonas</taxon>
    </lineage>
</organism>
<accession>A0A120FZ95</accession>
<evidence type="ECO:0000313" key="2">
    <source>
        <dbReference type="Proteomes" id="UP000063434"/>
    </source>
</evidence>
<evidence type="ECO:0000313" key="1">
    <source>
        <dbReference type="EMBL" id="KWV74304.1"/>
    </source>
</evidence>
<dbReference type="PATRIC" id="fig|294.195.peg.3441"/>
<dbReference type="RefSeq" id="WP_081089408.1">
    <property type="nucleotide sequence ID" value="NZ_LCYC01000041.1"/>
</dbReference>
<proteinExistence type="predicted"/>
<dbReference type="EMBL" id="LCYC01000041">
    <property type="protein sequence ID" value="KWV74304.1"/>
    <property type="molecule type" value="Genomic_DNA"/>
</dbReference>
<gene>
    <name evidence="1" type="ORF">PFL603g_03218</name>
</gene>
<dbReference type="AlphaFoldDB" id="A0A120FZ95"/>
<sequence length="67" mass="7288">MNKATTTADALELLPLNQIAIRAAIEEVSNWVRQRGSTNVHDNVMGALQTLDTNAGAITNAIERLRD</sequence>
<reference evidence="1 2" key="1">
    <citation type="submission" date="2015-05" db="EMBL/GenBank/DDBJ databases">
        <title>A genomic and transcriptomic approach to investigate the blue pigment phenotype in Pseudomonas fluorescens.</title>
        <authorList>
            <person name="Andreani N.A."/>
            <person name="Cardazzo B."/>
        </authorList>
    </citation>
    <scope>NUCLEOTIDE SEQUENCE [LARGE SCALE GENOMIC DNA]</scope>
    <source>
        <strain evidence="1 2">Ps_40</strain>
    </source>
</reference>
<dbReference type="Proteomes" id="UP000063434">
    <property type="component" value="Unassembled WGS sequence"/>
</dbReference>
<protein>
    <submittedName>
        <fullName evidence="1">Uncharacterized protein</fullName>
    </submittedName>
</protein>
<comment type="caution">
    <text evidence="1">The sequence shown here is derived from an EMBL/GenBank/DDBJ whole genome shotgun (WGS) entry which is preliminary data.</text>
</comment>
<name>A0A120FZ95_PSEFL</name>